<dbReference type="SUPFAM" id="SSF53850">
    <property type="entry name" value="Periplasmic binding protein-like II"/>
    <property type="match status" value="1"/>
</dbReference>
<dbReference type="RefSeq" id="WP_408160239.1">
    <property type="nucleotide sequence ID" value="NZ_JAQQFM010000011.1"/>
</dbReference>
<feature type="domain" description="Solute-binding protein family 3/N-terminal" evidence="5">
    <location>
        <begin position="47"/>
        <end position="279"/>
    </location>
</feature>
<protein>
    <submittedName>
        <fullName evidence="6">Amino acid ABC transporter substrate-binding protein</fullName>
    </submittedName>
</protein>
<keyword evidence="2" id="KW-0813">Transport</keyword>
<evidence type="ECO:0000256" key="4">
    <source>
        <dbReference type="SAM" id="SignalP"/>
    </source>
</evidence>
<comment type="similarity">
    <text evidence="1">Belongs to the bacterial solute-binding protein 3 family.</text>
</comment>
<evidence type="ECO:0000256" key="1">
    <source>
        <dbReference type="ARBA" id="ARBA00010333"/>
    </source>
</evidence>
<feature type="signal peptide" evidence="4">
    <location>
        <begin position="1"/>
        <end position="35"/>
    </location>
</feature>
<evidence type="ECO:0000256" key="3">
    <source>
        <dbReference type="ARBA" id="ARBA00022729"/>
    </source>
</evidence>
<evidence type="ECO:0000259" key="5">
    <source>
        <dbReference type="SMART" id="SM00062"/>
    </source>
</evidence>
<evidence type="ECO:0000313" key="6">
    <source>
        <dbReference type="EMBL" id="MFL9927016.1"/>
    </source>
</evidence>
<dbReference type="Pfam" id="PF00497">
    <property type="entry name" value="SBP_bac_3"/>
    <property type="match status" value="1"/>
</dbReference>
<comment type="caution">
    <text evidence="6">The sequence shown here is derived from an EMBL/GenBank/DDBJ whole genome shotgun (WGS) entry which is preliminary data.</text>
</comment>
<dbReference type="Gene3D" id="3.40.190.10">
    <property type="entry name" value="Periplasmic binding protein-like II"/>
    <property type="match status" value="2"/>
</dbReference>
<dbReference type="InterPro" id="IPR051455">
    <property type="entry name" value="Bact_solute-bind_prot3"/>
</dbReference>
<feature type="chain" id="PRO_5045223921" evidence="4">
    <location>
        <begin position="36"/>
        <end position="308"/>
    </location>
</feature>
<keyword evidence="3 4" id="KW-0732">Signal</keyword>
<organism evidence="6 7">
    <name type="scientific">Herbaspirillum lusitanum</name>
    <dbReference type="NCBI Taxonomy" id="213312"/>
    <lineage>
        <taxon>Bacteria</taxon>
        <taxon>Pseudomonadati</taxon>
        <taxon>Pseudomonadota</taxon>
        <taxon>Betaproteobacteria</taxon>
        <taxon>Burkholderiales</taxon>
        <taxon>Oxalobacteraceae</taxon>
        <taxon>Herbaspirillum</taxon>
    </lineage>
</organism>
<keyword evidence="7" id="KW-1185">Reference proteome</keyword>
<proteinExistence type="inferred from homology"/>
<name>A0ABW9AEX3_9BURK</name>
<evidence type="ECO:0000313" key="7">
    <source>
        <dbReference type="Proteomes" id="UP001629246"/>
    </source>
</evidence>
<dbReference type="InterPro" id="IPR001638">
    <property type="entry name" value="Solute-binding_3/MltF_N"/>
</dbReference>
<accession>A0ABW9AEX3</accession>
<reference evidence="6 7" key="1">
    <citation type="journal article" date="2024" name="Chem. Sci.">
        <title>Discovery of megapolipeptins by genome mining of a Burkholderiales bacteria collection.</title>
        <authorList>
            <person name="Paulo B.S."/>
            <person name="Recchia M.J.J."/>
            <person name="Lee S."/>
            <person name="Fergusson C.H."/>
            <person name="Romanowski S.B."/>
            <person name="Hernandez A."/>
            <person name="Krull N."/>
            <person name="Liu D.Y."/>
            <person name="Cavanagh H."/>
            <person name="Bos A."/>
            <person name="Gray C.A."/>
            <person name="Murphy B.T."/>
            <person name="Linington R.G."/>
            <person name="Eustaquio A.S."/>
        </authorList>
    </citation>
    <scope>NUCLEOTIDE SEQUENCE [LARGE SCALE GENOMIC DNA]</scope>
    <source>
        <strain evidence="6 7">RL21-008-BIB-A</strain>
    </source>
</reference>
<dbReference type="CDD" id="cd13688">
    <property type="entry name" value="PBP2_GltI_DEBP"/>
    <property type="match status" value="1"/>
</dbReference>
<dbReference type="SMART" id="SM00062">
    <property type="entry name" value="PBPb"/>
    <property type="match status" value="1"/>
</dbReference>
<evidence type="ECO:0000256" key="2">
    <source>
        <dbReference type="ARBA" id="ARBA00022448"/>
    </source>
</evidence>
<gene>
    <name evidence="6" type="ORF">PQR62_22280</name>
</gene>
<sequence length="308" mass="35143">MSAYPRTGGRSAVWRLALIWAALAHLCLAAGYARAEDTLSKIRRTQTVVIAYANHQMPFVDDNPDGQVYGYSIDICNKIVEALRLELKLPQIKTRFIRVDSVGRFDSLLKGESDIECGASTNNASRRQQVAFTIPHFFTTTRMLVRKDSTIHDWGDLREKRVALVRGNAVFAYAKSRNEARMLDIKWTEVASEAEAMKLVEAGSVDAYVEDDVLLFSYRTEMKSPEQFAIVGEALSVDPYAMMMRKNDAPFKAVVDREMVRMITQKEIYQFYDRWFMRPLGINRAALNLPMSYLLRDSLRFPTDKVAD</sequence>
<dbReference type="PANTHER" id="PTHR30085">
    <property type="entry name" value="AMINO ACID ABC TRANSPORTER PERMEASE"/>
    <property type="match status" value="1"/>
</dbReference>
<dbReference type="PANTHER" id="PTHR30085:SF2">
    <property type="entry name" value="GLUTAMATE_ASPARTATE IMPORT SOLUTE-BINDING PROTEIN"/>
    <property type="match status" value="1"/>
</dbReference>
<dbReference type="EMBL" id="JAQQFM010000011">
    <property type="protein sequence ID" value="MFL9927016.1"/>
    <property type="molecule type" value="Genomic_DNA"/>
</dbReference>
<dbReference type="Proteomes" id="UP001629246">
    <property type="component" value="Unassembled WGS sequence"/>
</dbReference>